<evidence type="ECO:0000259" key="1">
    <source>
        <dbReference type="Pfam" id="PF03235"/>
    </source>
</evidence>
<proteinExistence type="predicted"/>
<protein>
    <submittedName>
        <fullName evidence="2">DUF262 domain-containing protein</fullName>
    </submittedName>
</protein>
<dbReference type="Proteomes" id="UP000594059">
    <property type="component" value="Chromosome"/>
</dbReference>
<evidence type="ECO:0000313" key="3">
    <source>
        <dbReference type="Proteomes" id="UP000594059"/>
    </source>
</evidence>
<keyword evidence="3" id="KW-1185">Reference proteome</keyword>
<sequence>MQKQKYSVNQYLVESLLNWVKSGEIAIPEIQRPFVWTAARVRDFMDSLYKGYPVGYVIAWRNPDVRTKDGKTASGKKILIDGQQRITALRAAILGERVLNKHYEKGRITIAFHPLEDKFEVSNPAIARDAQWIPDIAPLVSGHEGLLQAHPRYMGANPSADPDKVAQAMTNLTNISKRQVGMIELEHDLDIEEVTEIFIRINSKGVVLSQADFAMSKIAAETRYEGPNLRKAIDYFCHMAVSPEIHEAVVRNDDEFTDTHYYKNIRWMKDETDDLYDPSYVDVMRVAFTSEFNRGRLADLVSLLSGRNFEARTYEEEIAADSFDRLGKSFTRLSNETNFKRFLMIIRSAGFIRPQMIRSRNAINFAYIVFLKLRAMGHRPEDIERFVRRWFVMTVLTERSSGAFETRFEADIKAIASRDFSEVLATVEAGSLSDAFWDVSLVQSLSKSSSNSPIFWAFIASQVKAGDTGFLSRDIRVSDLVQLRGDIHHIFPKDYLKKSGFKRGDYNQIANFVYMQTEINIGVGNKSPVQYFGEIMDQSNGGKRRYGNIASNEELSDNLAMHAIPASVIEMDAGSYSSFLDERRRLMASKMRAYYESL</sequence>
<name>A0A7S6UH71_9GAMM</name>
<evidence type="ECO:0000313" key="2">
    <source>
        <dbReference type="EMBL" id="QOW20226.1"/>
    </source>
</evidence>
<dbReference type="PANTHER" id="PTHR37292:SF2">
    <property type="entry name" value="DUF262 DOMAIN-CONTAINING PROTEIN"/>
    <property type="match status" value="1"/>
</dbReference>
<reference evidence="2 3" key="1">
    <citation type="submission" date="2020-10" db="EMBL/GenBank/DDBJ databases">
        <title>complete genome sequencing of Lysobacter sp. H21R20.</title>
        <authorList>
            <person name="Bae J.-W."/>
            <person name="Lee S.-Y."/>
        </authorList>
    </citation>
    <scope>NUCLEOTIDE SEQUENCE [LARGE SCALE GENOMIC DNA]</scope>
    <source>
        <strain evidence="2 3">H21R20</strain>
    </source>
</reference>
<accession>A0A7S6UH71</accession>
<organism evidence="2 3">
    <name type="scientific">Novilysobacter ciconiae</name>
    <dbReference type="NCBI Taxonomy" id="2781022"/>
    <lineage>
        <taxon>Bacteria</taxon>
        <taxon>Pseudomonadati</taxon>
        <taxon>Pseudomonadota</taxon>
        <taxon>Gammaproteobacteria</taxon>
        <taxon>Lysobacterales</taxon>
        <taxon>Lysobacteraceae</taxon>
        <taxon>Novilysobacter</taxon>
    </lineage>
</organism>
<dbReference type="Pfam" id="PF03235">
    <property type="entry name" value="GmrSD_N"/>
    <property type="match status" value="1"/>
</dbReference>
<dbReference type="KEGG" id="lcic:INQ41_04120"/>
<gene>
    <name evidence="2" type="ORF">INQ41_04120</name>
</gene>
<dbReference type="PANTHER" id="PTHR37292">
    <property type="entry name" value="VNG6097C"/>
    <property type="match status" value="1"/>
</dbReference>
<dbReference type="InterPro" id="IPR004919">
    <property type="entry name" value="GmrSD_N"/>
</dbReference>
<dbReference type="AlphaFoldDB" id="A0A7S6UH71"/>
<feature type="domain" description="GmrSD restriction endonucleases N-terminal" evidence="1">
    <location>
        <begin position="14"/>
        <end position="217"/>
    </location>
</feature>
<dbReference type="EMBL" id="CP063656">
    <property type="protein sequence ID" value="QOW20226.1"/>
    <property type="molecule type" value="Genomic_DNA"/>
</dbReference>
<dbReference type="RefSeq" id="WP_193986463.1">
    <property type="nucleotide sequence ID" value="NZ_CP063656.1"/>
</dbReference>